<comment type="caution">
    <text evidence="10">The sequence shown here is derived from an EMBL/GenBank/DDBJ whole genome shotgun (WGS) entry which is preliminary data.</text>
</comment>
<comment type="subcellular location">
    <subcellularLocation>
        <location evidence="1">Cytoplasm</location>
    </subcellularLocation>
</comment>
<evidence type="ECO:0000256" key="7">
    <source>
        <dbReference type="ARBA" id="ARBA00038873"/>
    </source>
</evidence>
<dbReference type="InterPro" id="IPR050249">
    <property type="entry name" value="Pseudomonas-type_ThrB"/>
</dbReference>
<dbReference type="InterPro" id="IPR002575">
    <property type="entry name" value="Aminoglycoside_PTrfase"/>
</dbReference>
<dbReference type="OrthoDB" id="241498at2"/>
<organism evidence="10 11">
    <name type="scientific">Nostocoides japonicum T1-X7</name>
    <dbReference type="NCBI Taxonomy" id="1194083"/>
    <lineage>
        <taxon>Bacteria</taxon>
        <taxon>Bacillati</taxon>
        <taxon>Actinomycetota</taxon>
        <taxon>Actinomycetes</taxon>
        <taxon>Micrococcales</taxon>
        <taxon>Intrasporangiaceae</taxon>
        <taxon>Nostocoides</taxon>
    </lineage>
</organism>
<evidence type="ECO:0000256" key="6">
    <source>
        <dbReference type="ARBA" id="ARBA00037368"/>
    </source>
</evidence>
<dbReference type="EMBL" id="CAJB01000064">
    <property type="protein sequence ID" value="CCH76951.1"/>
    <property type="molecule type" value="Genomic_DNA"/>
</dbReference>
<dbReference type="STRING" id="1194083.BN12_1560011"/>
<keyword evidence="2" id="KW-0963">Cytoplasm</keyword>
<sequence length="364" mass="39502">MSNAGPTASTRPTGAADVLDGGGLATAHVPMQASEAGDLLRRHFAIEGALTPLPTEKDDTFAVAADDGARYVLKVANPDEPPTEVDFQLSLIDHVAEADPSLPVPRVCRDVTGGRFAAITDSAGQGRCASVLTYLEGTPLDGTVSSAVERERIGEVLGRLRLAMAAFSHPADSRQLAWDVRHAPALRPLLEGVADRARRDRLTEGMERVVAIHDEVLTLRTQVLHNDFSRSNLIIDHDDPRFVTGIIDFGDSVRTAIAVDVSTALLNQLPRAVEDPSVDLFADARDVLRGYLSVTELTRQELRLVPHLVMSRVVCRALITLRRVQLMPGNTAYIMRNTEQGWGQLDWFLARSTGDVSDLLDPPA</sequence>
<evidence type="ECO:0000313" key="10">
    <source>
        <dbReference type="EMBL" id="CCH76951.1"/>
    </source>
</evidence>
<dbReference type="Proteomes" id="UP000035721">
    <property type="component" value="Unassembled WGS sequence"/>
</dbReference>
<comment type="function">
    <text evidence="6">Catalyzes the GTP-dependent phosphorylation of 5-hydroxy-L-lysine.</text>
</comment>
<comment type="catalytic activity">
    <reaction evidence="5">
        <text>(5R)-5-hydroxy-L-lysine + GTP = (5R)-5-phosphooxy-L-lysine + GDP + H(+)</text>
        <dbReference type="Rhea" id="RHEA:19049"/>
        <dbReference type="ChEBI" id="CHEBI:15378"/>
        <dbReference type="ChEBI" id="CHEBI:37565"/>
        <dbReference type="ChEBI" id="CHEBI:57882"/>
        <dbReference type="ChEBI" id="CHEBI:58189"/>
        <dbReference type="ChEBI" id="CHEBI:58357"/>
        <dbReference type="EC" id="2.7.1.81"/>
    </reaction>
</comment>
<dbReference type="InterPro" id="IPR011009">
    <property type="entry name" value="Kinase-like_dom_sf"/>
</dbReference>
<evidence type="ECO:0000313" key="11">
    <source>
        <dbReference type="Proteomes" id="UP000035721"/>
    </source>
</evidence>
<reference evidence="10 11" key="1">
    <citation type="journal article" date="2013" name="ISME J.">
        <title>A metabolic model for members of the genus Tetrasphaera involved in enhanced biological phosphorus removal.</title>
        <authorList>
            <person name="Kristiansen R."/>
            <person name="Nguyen H.T.T."/>
            <person name="Saunders A.M."/>
            <person name="Nielsen J.L."/>
            <person name="Wimmer R."/>
            <person name="Le V.Q."/>
            <person name="McIlroy S.J."/>
            <person name="Petrovski S."/>
            <person name="Seviour R.J."/>
            <person name="Calteau A."/>
            <person name="Nielsen K.L."/>
            <person name="Nielsen P.H."/>
        </authorList>
    </citation>
    <scope>NUCLEOTIDE SEQUENCE [LARGE SCALE GENOMIC DNA]</scope>
    <source>
        <strain evidence="10 11">T1-X7</strain>
    </source>
</reference>
<accession>A0A077LU24</accession>
<dbReference type="Gene3D" id="3.90.1200.10">
    <property type="match status" value="1"/>
</dbReference>
<name>A0A077LU24_9MICO</name>
<dbReference type="EC" id="2.7.1.81" evidence="7"/>
<dbReference type="PANTHER" id="PTHR21064:SF1">
    <property type="entry name" value="HYDROXYLYSINE KINASE"/>
    <property type="match status" value="1"/>
</dbReference>
<evidence type="ECO:0000256" key="4">
    <source>
        <dbReference type="ARBA" id="ARBA00022777"/>
    </source>
</evidence>
<evidence type="ECO:0000256" key="1">
    <source>
        <dbReference type="ARBA" id="ARBA00004496"/>
    </source>
</evidence>
<keyword evidence="11" id="KW-1185">Reference proteome</keyword>
<proteinExistence type="predicted"/>
<protein>
    <recommendedName>
        <fullName evidence="8">Hydroxylysine kinase</fullName>
        <ecNumber evidence="7">2.7.1.81</ecNumber>
    </recommendedName>
</protein>
<evidence type="ECO:0000256" key="2">
    <source>
        <dbReference type="ARBA" id="ARBA00022490"/>
    </source>
</evidence>
<keyword evidence="4 10" id="KW-0418">Kinase</keyword>
<evidence type="ECO:0000256" key="3">
    <source>
        <dbReference type="ARBA" id="ARBA00022679"/>
    </source>
</evidence>
<dbReference type="AlphaFoldDB" id="A0A077LU24"/>
<evidence type="ECO:0000256" key="8">
    <source>
        <dbReference type="ARBA" id="ARBA00040505"/>
    </source>
</evidence>
<dbReference type="GO" id="GO:0047992">
    <property type="term" value="F:hydroxylysine kinase activity"/>
    <property type="evidence" value="ECO:0007669"/>
    <property type="project" value="UniProtKB-EC"/>
</dbReference>
<dbReference type="SUPFAM" id="SSF56112">
    <property type="entry name" value="Protein kinase-like (PK-like)"/>
    <property type="match status" value="1"/>
</dbReference>
<keyword evidence="3" id="KW-0808">Transferase</keyword>
<feature type="domain" description="Aminoglycoside phosphotransferase" evidence="9">
    <location>
        <begin position="58"/>
        <end position="286"/>
    </location>
</feature>
<dbReference type="Pfam" id="PF01636">
    <property type="entry name" value="APH"/>
    <property type="match status" value="1"/>
</dbReference>
<dbReference type="PANTHER" id="PTHR21064">
    <property type="entry name" value="AMINOGLYCOSIDE PHOSPHOTRANSFERASE DOMAIN-CONTAINING PROTEIN-RELATED"/>
    <property type="match status" value="1"/>
</dbReference>
<gene>
    <name evidence="10" type="ORF">BN12_1560011</name>
</gene>
<evidence type="ECO:0000256" key="5">
    <source>
        <dbReference type="ARBA" id="ARBA00036820"/>
    </source>
</evidence>
<dbReference type="RefSeq" id="WP_053080050.1">
    <property type="nucleotide sequence ID" value="NZ_HF570958.1"/>
</dbReference>
<evidence type="ECO:0000259" key="9">
    <source>
        <dbReference type="Pfam" id="PF01636"/>
    </source>
</evidence>
<dbReference type="GO" id="GO:0005737">
    <property type="term" value="C:cytoplasm"/>
    <property type="evidence" value="ECO:0007669"/>
    <property type="project" value="UniProtKB-SubCell"/>
</dbReference>